<evidence type="ECO:0000256" key="7">
    <source>
        <dbReference type="SAM" id="Phobius"/>
    </source>
</evidence>
<protein>
    <submittedName>
        <fullName evidence="11">NupC/NupG family nucleoside CNT transporter</fullName>
    </submittedName>
</protein>
<keyword evidence="4 7" id="KW-0812">Transmembrane</keyword>
<evidence type="ECO:0000256" key="5">
    <source>
        <dbReference type="ARBA" id="ARBA00022989"/>
    </source>
</evidence>
<comment type="similarity">
    <text evidence="2">Belongs to the concentrative nucleoside transporter (CNT) (TC 2.A.41) family.</text>
</comment>
<dbReference type="InterPro" id="IPR002668">
    <property type="entry name" value="CNT_N_dom"/>
</dbReference>
<feature type="domain" description="Concentrative nucleoside transporter N-terminal" evidence="8">
    <location>
        <begin position="9"/>
        <end position="82"/>
    </location>
</feature>
<dbReference type="PANTHER" id="PTHR10590">
    <property type="entry name" value="SODIUM/NUCLEOSIDE COTRANSPORTER"/>
    <property type="match status" value="1"/>
</dbReference>
<dbReference type="Pfam" id="PF01773">
    <property type="entry name" value="Nucleos_tra2_N"/>
    <property type="match status" value="1"/>
</dbReference>
<evidence type="ECO:0000256" key="1">
    <source>
        <dbReference type="ARBA" id="ARBA00004651"/>
    </source>
</evidence>
<evidence type="ECO:0000313" key="12">
    <source>
        <dbReference type="Proteomes" id="UP001230685"/>
    </source>
</evidence>
<dbReference type="EMBL" id="JAUUDS010000006">
    <property type="protein sequence ID" value="MDP1027994.1"/>
    <property type="molecule type" value="Genomic_DNA"/>
</dbReference>
<feature type="transmembrane region" description="Helical" evidence="7">
    <location>
        <begin position="30"/>
        <end position="49"/>
    </location>
</feature>
<proteinExistence type="inferred from homology"/>
<comment type="caution">
    <text evidence="11">The sequence shown here is derived from an EMBL/GenBank/DDBJ whole genome shotgun (WGS) entry which is preliminary data.</text>
</comment>
<dbReference type="RefSeq" id="WP_305173698.1">
    <property type="nucleotide sequence ID" value="NZ_JAUUDS010000006.1"/>
</dbReference>
<sequence>MSRLLIGIAGIIVILGIAVLISTDRRAIRLRVVGAAFALQAVIAVVVLYWGPGRAALATASEGVAALLGYSQRGTEFLFGNLASPAVGGTSFAIAALPVIIFFASLVSILYYLGVMQLVVRWVGGAIEKVVGTSKVESLCAAANIFVGQSESPLVIRPYLAGLTPPQLFTVMTSGMAGVAGTILAAYASMGIRIEYLLAASFMAAPGGILMAKIVMPDRSLPPEGELPLGDQPDEGRVIQLAEHRISGQGPAALLPEGGTPGEPMPEATHDEEKPANIIMAAAQGAQTGVRLAVAVGAMVLAFVALVALANGLLGGVGRWFGIADLSFQGLLGYVFAPVMVLLNIPWSEAGIAGGLFGQKIVLNEFVAYIDLGKQAAVLSPRTVAVITFALCGFANFSSIAIQMAVTGSLAPNQRPMIARLGIRALIAGSLANLMSAALAGLLIG</sequence>
<feature type="transmembrane region" description="Helical" evidence="7">
    <location>
        <begin position="292"/>
        <end position="314"/>
    </location>
</feature>
<evidence type="ECO:0000313" key="11">
    <source>
        <dbReference type="EMBL" id="MDP1027994.1"/>
    </source>
</evidence>
<feature type="domain" description="Concentrative nucleoside transporter C-terminal" evidence="9">
    <location>
        <begin position="196"/>
        <end position="441"/>
    </location>
</feature>
<dbReference type="Pfam" id="PF07670">
    <property type="entry name" value="Gate"/>
    <property type="match status" value="1"/>
</dbReference>
<evidence type="ECO:0000256" key="2">
    <source>
        <dbReference type="ARBA" id="ARBA00009033"/>
    </source>
</evidence>
<keyword evidence="12" id="KW-1185">Reference proteome</keyword>
<name>A0ABT9EM18_9SPHN</name>
<evidence type="ECO:0000259" key="8">
    <source>
        <dbReference type="Pfam" id="PF01773"/>
    </source>
</evidence>
<evidence type="ECO:0000259" key="9">
    <source>
        <dbReference type="Pfam" id="PF07662"/>
    </source>
</evidence>
<comment type="subcellular location">
    <subcellularLocation>
        <location evidence="1">Cell membrane</location>
        <topology evidence="1">Multi-pass membrane protein</topology>
    </subcellularLocation>
</comment>
<feature type="transmembrane region" description="Helical" evidence="7">
    <location>
        <begin position="384"/>
        <end position="411"/>
    </location>
</feature>
<reference evidence="11 12" key="1">
    <citation type="submission" date="2023-07" db="EMBL/GenBank/DDBJ databases">
        <authorList>
            <person name="Kim M.K."/>
        </authorList>
    </citation>
    <scope>NUCLEOTIDE SEQUENCE [LARGE SCALE GENOMIC DNA]</scope>
    <source>
        <strain evidence="11 12">KR1UV-12</strain>
    </source>
</reference>
<feature type="transmembrane region" description="Helical" evidence="7">
    <location>
        <begin position="92"/>
        <end position="113"/>
    </location>
</feature>
<feature type="transmembrane region" description="Helical" evidence="7">
    <location>
        <begin position="423"/>
        <end position="444"/>
    </location>
</feature>
<gene>
    <name evidence="11" type="ORF">Q5H91_12285</name>
</gene>
<feature type="transmembrane region" description="Helical" evidence="7">
    <location>
        <begin position="326"/>
        <end position="347"/>
    </location>
</feature>
<keyword evidence="3" id="KW-1003">Cell membrane</keyword>
<dbReference type="Proteomes" id="UP001230685">
    <property type="component" value="Unassembled WGS sequence"/>
</dbReference>
<evidence type="ECO:0000256" key="3">
    <source>
        <dbReference type="ARBA" id="ARBA00022475"/>
    </source>
</evidence>
<organism evidence="11 12">
    <name type="scientific">Sphingomonas aurea</name>
    <dbReference type="NCBI Taxonomy" id="3063994"/>
    <lineage>
        <taxon>Bacteria</taxon>
        <taxon>Pseudomonadati</taxon>
        <taxon>Pseudomonadota</taxon>
        <taxon>Alphaproteobacteria</taxon>
        <taxon>Sphingomonadales</taxon>
        <taxon>Sphingomonadaceae</taxon>
        <taxon>Sphingomonas</taxon>
    </lineage>
</organism>
<evidence type="ECO:0000256" key="4">
    <source>
        <dbReference type="ARBA" id="ARBA00022692"/>
    </source>
</evidence>
<evidence type="ECO:0000256" key="6">
    <source>
        <dbReference type="ARBA" id="ARBA00023136"/>
    </source>
</evidence>
<dbReference type="InterPro" id="IPR011642">
    <property type="entry name" value="Gate_dom"/>
</dbReference>
<dbReference type="InterPro" id="IPR011657">
    <property type="entry name" value="CNT_C_dom"/>
</dbReference>
<dbReference type="Pfam" id="PF07662">
    <property type="entry name" value="Nucleos_tra2_C"/>
    <property type="match status" value="1"/>
</dbReference>
<dbReference type="PANTHER" id="PTHR10590:SF4">
    <property type="entry name" value="SOLUTE CARRIER FAMILY 28 MEMBER 3"/>
    <property type="match status" value="1"/>
</dbReference>
<feature type="transmembrane region" description="Helical" evidence="7">
    <location>
        <begin position="6"/>
        <end position="23"/>
    </location>
</feature>
<evidence type="ECO:0000259" key="10">
    <source>
        <dbReference type="Pfam" id="PF07670"/>
    </source>
</evidence>
<keyword evidence="5 7" id="KW-1133">Transmembrane helix</keyword>
<dbReference type="InterPro" id="IPR008276">
    <property type="entry name" value="C_nuclsd_transpt"/>
</dbReference>
<accession>A0ABT9EM18</accession>
<keyword evidence="6 7" id="KW-0472">Membrane</keyword>
<feature type="domain" description="Nucleoside transporter/FeoB GTPase Gate" evidence="10">
    <location>
        <begin position="94"/>
        <end position="191"/>
    </location>
</feature>